<evidence type="ECO:0000256" key="1">
    <source>
        <dbReference type="SAM" id="SignalP"/>
    </source>
</evidence>
<feature type="signal peptide" evidence="1">
    <location>
        <begin position="1"/>
        <end position="25"/>
    </location>
</feature>
<dbReference type="EMBL" id="LXTC01000001">
    <property type="protein sequence ID" value="OBA24353.1"/>
    <property type="molecule type" value="Genomic_DNA"/>
</dbReference>
<protein>
    <recommendedName>
        <fullName evidence="4">Secreted protein</fullName>
    </recommendedName>
</protein>
<dbReference type="Proteomes" id="UP000092555">
    <property type="component" value="Unassembled WGS sequence"/>
</dbReference>
<evidence type="ECO:0000313" key="3">
    <source>
        <dbReference type="Proteomes" id="UP000092555"/>
    </source>
</evidence>
<comment type="caution">
    <text evidence="2">The sequence shown here is derived from an EMBL/GenBank/DDBJ whole genome shotgun (WGS) entry which is preliminary data.</text>
</comment>
<name>A0A1A0HKM0_9ASCO</name>
<organism evidence="2 3">
    <name type="scientific">Metschnikowia bicuspidata var. bicuspidata NRRL YB-4993</name>
    <dbReference type="NCBI Taxonomy" id="869754"/>
    <lineage>
        <taxon>Eukaryota</taxon>
        <taxon>Fungi</taxon>
        <taxon>Dikarya</taxon>
        <taxon>Ascomycota</taxon>
        <taxon>Saccharomycotina</taxon>
        <taxon>Pichiomycetes</taxon>
        <taxon>Metschnikowiaceae</taxon>
        <taxon>Metschnikowia</taxon>
    </lineage>
</organism>
<dbReference type="RefSeq" id="XP_018714834.1">
    <property type="nucleotide sequence ID" value="XM_018855677.1"/>
</dbReference>
<accession>A0A1A0HKM0</accession>
<reference evidence="2 3" key="1">
    <citation type="submission" date="2016-05" db="EMBL/GenBank/DDBJ databases">
        <title>Comparative genomics of biotechnologically important yeasts.</title>
        <authorList>
            <consortium name="DOE Joint Genome Institute"/>
            <person name="Riley R."/>
            <person name="Haridas S."/>
            <person name="Wolfe K.H."/>
            <person name="Lopes M.R."/>
            <person name="Hittinger C.T."/>
            <person name="Goker M."/>
            <person name="Salamov A."/>
            <person name="Wisecaver J."/>
            <person name="Long T.M."/>
            <person name="Aerts A.L."/>
            <person name="Barry K."/>
            <person name="Choi C."/>
            <person name="Clum A."/>
            <person name="Coughlan A.Y."/>
            <person name="Deshpande S."/>
            <person name="Douglass A.P."/>
            <person name="Hanson S.J."/>
            <person name="Klenk H.-P."/>
            <person name="LaButti K."/>
            <person name="Lapidus A."/>
            <person name="Lindquist E."/>
            <person name="Lipzen A."/>
            <person name="Meier-kolthoff J.P."/>
            <person name="Ohm R.A."/>
            <person name="Otillar R.P."/>
            <person name="Pangilinan J."/>
            <person name="Peng Y."/>
            <person name="Rokas A."/>
            <person name="Rosa C.A."/>
            <person name="Scheuner C."/>
            <person name="Sibirny A.A."/>
            <person name="Slot J.C."/>
            <person name="Stielow J.B."/>
            <person name="Sun H."/>
            <person name="Kurtzman C.P."/>
            <person name="Blackwell M."/>
            <person name="Grigoriev I.V."/>
            <person name="Jeffries T.W."/>
        </authorList>
    </citation>
    <scope>NUCLEOTIDE SEQUENCE [LARGE SCALE GENOMIC DNA]</scope>
    <source>
        <strain evidence="2 3">NRRL YB-4993</strain>
    </source>
</reference>
<keyword evidence="1" id="KW-0732">Signal</keyword>
<dbReference type="AlphaFoldDB" id="A0A1A0HKM0"/>
<evidence type="ECO:0000313" key="2">
    <source>
        <dbReference type="EMBL" id="OBA24353.1"/>
    </source>
</evidence>
<keyword evidence="3" id="KW-1185">Reference proteome</keyword>
<sequence>MLVFKCGFLLGAFLLLPIFFPLDCSFAPPVGHPSSPSFLALLGILGPGPKFAPKYSSRQIQHPPIAPQKLLQSPGIWQPSFLQHCNHMIPDGANSTFGGLFPTVPTALGWRPADSARSMAGAAPSTPTSQILSLFS</sequence>
<feature type="chain" id="PRO_5008291840" description="Secreted protein" evidence="1">
    <location>
        <begin position="26"/>
        <end position="136"/>
    </location>
</feature>
<proteinExistence type="predicted"/>
<dbReference type="GeneID" id="30028653"/>
<gene>
    <name evidence="2" type="ORF">METBIDRAFT_30647</name>
</gene>
<evidence type="ECO:0008006" key="4">
    <source>
        <dbReference type="Google" id="ProtNLM"/>
    </source>
</evidence>